<dbReference type="VEuPathDB" id="FungiDB:DIURU_005666"/>
<evidence type="ECO:0000313" key="2">
    <source>
        <dbReference type="EMBL" id="KAA8896654.1"/>
    </source>
</evidence>
<dbReference type="RefSeq" id="XP_034009514.1">
    <property type="nucleotide sequence ID" value="XM_034158673.1"/>
</dbReference>
<protein>
    <recommendedName>
        <fullName evidence="1">Carbohydrate kinase PfkB domain-containing protein</fullName>
    </recommendedName>
</protein>
<dbReference type="Proteomes" id="UP000449547">
    <property type="component" value="Unassembled WGS sequence"/>
</dbReference>
<evidence type="ECO:0000313" key="3">
    <source>
        <dbReference type="Proteomes" id="UP000449547"/>
    </source>
</evidence>
<dbReference type="AlphaFoldDB" id="A0A642UCB9"/>
<proteinExistence type="predicted"/>
<dbReference type="InterPro" id="IPR011611">
    <property type="entry name" value="PfkB_dom"/>
</dbReference>
<gene>
    <name evidence="2" type="ORF">DIURU_005666</name>
</gene>
<evidence type="ECO:0000259" key="1">
    <source>
        <dbReference type="Pfam" id="PF00294"/>
    </source>
</evidence>
<dbReference type="PANTHER" id="PTHR47098:SF2">
    <property type="entry name" value="PROTEIN MAK32"/>
    <property type="match status" value="1"/>
</dbReference>
<dbReference type="EMBL" id="SWFT01000163">
    <property type="protein sequence ID" value="KAA8896654.1"/>
    <property type="molecule type" value="Genomic_DNA"/>
</dbReference>
<sequence length="327" mass="35754">MGMAIVDDNEYEDGREGQRNVLGGAGVYWLVGCRLFGGRANRHRVGGVIDLGRDFPAAALRQIQSWGMAHVVLREGDRLTTRGVNYYDNHGVRHFAYKTPKRQIFTADLVECGLVPCQWVHLICSAARAAEFISELTELDPNVKFIYEPLPTDCLPNNLEAMAKLIPHIDVFTPNWEEASSLCSDILADDASVEAVAATFASYQKPNSVVVIRQGAKGAYMVRSGQRDGVQLPAYHLDQARVIDVTGGGNSFCGGFVAGYQMSGGDWVAAAAAGNIVSGCVIEASAMPELTVNEDGVELWNNTTTAERLRRYREQNPHLEFELNISS</sequence>
<dbReference type="SUPFAM" id="SSF53613">
    <property type="entry name" value="Ribokinase-like"/>
    <property type="match status" value="1"/>
</dbReference>
<keyword evidence="3" id="KW-1185">Reference proteome</keyword>
<comment type="caution">
    <text evidence="2">The sequence shown here is derived from an EMBL/GenBank/DDBJ whole genome shotgun (WGS) entry which is preliminary data.</text>
</comment>
<dbReference type="Gene3D" id="3.40.1190.20">
    <property type="match status" value="1"/>
</dbReference>
<reference evidence="2 3" key="1">
    <citation type="submission" date="2019-07" db="EMBL/GenBank/DDBJ databases">
        <title>Genome assembly of two rare yeast pathogens: Diutina rugosa and Trichomonascus ciferrii.</title>
        <authorList>
            <person name="Mixao V."/>
            <person name="Saus E."/>
            <person name="Hansen A."/>
            <person name="Lass-Flor C."/>
            <person name="Gabaldon T."/>
        </authorList>
    </citation>
    <scope>NUCLEOTIDE SEQUENCE [LARGE SCALE GENOMIC DNA]</scope>
    <source>
        <strain evidence="2 3">CBS 613</strain>
    </source>
</reference>
<dbReference type="OrthoDB" id="497927at2759"/>
<dbReference type="OMA" id="VIKSWNT"/>
<dbReference type="InterPro" id="IPR029056">
    <property type="entry name" value="Ribokinase-like"/>
</dbReference>
<organism evidence="2 3">
    <name type="scientific">Diutina rugosa</name>
    <name type="common">Yeast</name>
    <name type="synonym">Candida rugosa</name>
    <dbReference type="NCBI Taxonomy" id="5481"/>
    <lineage>
        <taxon>Eukaryota</taxon>
        <taxon>Fungi</taxon>
        <taxon>Dikarya</taxon>
        <taxon>Ascomycota</taxon>
        <taxon>Saccharomycotina</taxon>
        <taxon>Pichiomycetes</taxon>
        <taxon>Debaryomycetaceae</taxon>
        <taxon>Diutina</taxon>
    </lineage>
</organism>
<dbReference type="GeneID" id="54784317"/>
<dbReference type="PANTHER" id="PTHR47098">
    <property type="entry name" value="PROTEIN MAK32"/>
    <property type="match status" value="1"/>
</dbReference>
<accession>A0A642UCB9</accession>
<name>A0A642UCB9_DIURU</name>
<feature type="domain" description="Carbohydrate kinase PfkB" evidence="1">
    <location>
        <begin position="64"/>
        <end position="284"/>
    </location>
</feature>
<dbReference type="Pfam" id="PF00294">
    <property type="entry name" value="PfkB"/>
    <property type="match status" value="1"/>
</dbReference>